<protein>
    <submittedName>
        <fullName evidence="3">Reverse transcriptase domain-containing protein</fullName>
    </submittedName>
</protein>
<sequence length="111" mass="13060">MLYLYKKKWNCQLCYNHWGISLLNIVGNNFTHILLNRLNDHQEQGILPETQCSFRRNRVNIDMTFAAHQLQEKCQVIQTHLYASILDLTKAFDTMIREELGKSSQKFGCPE</sequence>
<dbReference type="EMBL" id="UYSU01047769">
    <property type="protein sequence ID" value="VDM05886.1"/>
    <property type="molecule type" value="Genomic_DNA"/>
</dbReference>
<reference evidence="3" key="1">
    <citation type="submission" date="2016-06" db="UniProtKB">
        <authorList>
            <consortium name="WormBaseParasite"/>
        </authorList>
    </citation>
    <scope>IDENTIFICATION</scope>
</reference>
<dbReference type="PANTHER" id="PTHR47027:SF26">
    <property type="entry name" value="REVERSE TRANSCRIPTASE DOMAIN-CONTAINING PROTEIN"/>
    <property type="match status" value="1"/>
</dbReference>
<dbReference type="PANTHER" id="PTHR47027">
    <property type="entry name" value="REVERSE TRANSCRIPTASE DOMAIN-CONTAINING PROTEIN"/>
    <property type="match status" value="1"/>
</dbReference>
<dbReference type="WBParaSite" id="SSLN_0002023001-mRNA-1">
    <property type="protein sequence ID" value="SSLN_0002023001-mRNA-1"/>
    <property type="gene ID" value="SSLN_0002023001"/>
</dbReference>
<name>A0A183TSQ2_SCHSO</name>
<gene>
    <name evidence="1" type="ORF">SSLN_LOCUS19500</name>
</gene>
<proteinExistence type="predicted"/>
<dbReference type="OrthoDB" id="6241411at2759"/>
<dbReference type="STRING" id="70667.A0A183TSQ2"/>
<dbReference type="Proteomes" id="UP000275846">
    <property type="component" value="Unassembled WGS sequence"/>
</dbReference>
<dbReference type="AlphaFoldDB" id="A0A183TSQ2"/>
<keyword evidence="2" id="KW-1185">Reference proteome</keyword>
<accession>A0A183TSQ2</accession>
<evidence type="ECO:0000313" key="2">
    <source>
        <dbReference type="Proteomes" id="UP000275846"/>
    </source>
</evidence>
<reference evidence="1 2" key="2">
    <citation type="submission" date="2018-11" db="EMBL/GenBank/DDBJ databases">
        <authorList>
            <consortium name="Pathogen Informatics"/>
        </authorList>
    </citation>
    <scope>NUCLEOTIDE SEQUENCE [LARGE SCALE GENOMIC DNA]</scope>
    <source>
        <strain evidence="1 2">NST_G2</strain>
    </source>
</reference>
<evidence type="ECO:0000313" key="3">
    <source>
        <dbReference type="WBParaSite" id="SSLN_0002023001-mRNA-1"/>
    </source>
</evidence>
<organism evidence="3">
    <name type="scientific">Schistocephalus solidus</name>
    <name type="common">Tapeworm</name>
    <dbReference type="NCBI Taxonomy" id="70667"/>
    <lineage>
        <taxon>Eukaryota</taxon>
        <taxon>Metazoa</taxon>
        <taxon>Spiralia</taxon>
        <taxon>Lophotrochozoa</taxon>
        <taxon>Platyhelminthes</taxon>
        <taxon>Cestoda</taxon>
        <taxon>Eucestoda</taxon>
        <taxon>Diphyllobothriidea</taxon>
        <taxon>Diphyllobothriidae</taxon>
        <taxon>Schistocephalus</taxon>
    </lineage>
</organism>
<evidence type="ECO:0000313" key="1">
    <source>
        <dbReference type="EMBL" id="VDM05886.1"/>
    </source>
</evidence>